<dbReference type="InterPro" id="IPR049560">
    <property type="entry name" value="MeTrfase_RsmB-F_NOP2_cat"/>
</dbReference>
<evidence type="ECO:0000313" key="9">
    <source>
        <dbReference type="EMBL" id="OEU13582.1"/>
    </source>
</evidence>
<dbReference type="GO" id="GO:0003723">
    <property type="term" value="F:RNA binding"/>
    <property type="evidence" value="ECO:0007669"/>
    <property type="project" value="UniProtKB-UniRule"/>
</dbReference>
<protein>
    <submittedName>
        <fullName evidence="9">S-adenosyl-L-methionine-dependent methyltransferase</fullName>
    </submittedName>
</protein>
<reference evidence="9 10" key="1">
    <citation type="submission" date="2016-09" db="EMBL/GenBank/DDBJ databases">
        <title>Extensive genetic diversity and differential bi-allelic expression allows diatom success in the polar Southern Ocean.</title>
        <authorList>
            <consortium name="DOE Joint Genome Institute"/>
            <person name="Mock T."/>
            <person name="Otillar R.P."/>
            <person name="Strauss J."/>
            <person name="Dupont C."/>
            <person name="Frickenhaus S."/>
            <person name="Maumus F."/>
            <person name="Mcmullan M."/>
            <person name="Sanges R."/>
            <person name="Schmutz J."/>
            <person name="Toseland A."/>
            <person name="Valas R."/>
            <person name="Veluchamy A."/>
            <person name="Ward B.J."/>
            <person name="Allen A."/>
            <person name="Barry K."/>
            <person name="Falciatore A."/>
            <person name="Ferrante M."/>
            <person name="Fortunato A.E."/>
            <person name="Gloeckner G."/>
            <person name="Gruber A."/>
            <person name="Hipkin R."/>
            <person name="Janech M."/>
            <person name="Kroth P."/>
            <person name="Leese F."/>
            <person name="Lindquist E."/>
            <person name="Lyon B.R."/>
            <person name="Martin J."/>
            <person name="Mayer C."/>
            <person name="Parker M."/>
            <person name="Quesneville H."/>
            <person name="Raymond J."/>
            <person name="Uhlig C."/>
            <person name="Valentin K.U."/>
            <person name="Worden A.Z."/>
            <person name="Armbrust E.V."/>
            <person name="Bowler C."/>
            <person name="Green B."/>
            <person name="Moulton V."/>
            <person name="Van Oosterhout C."/>
            <person name="Grigoriev I."/>
        </authorList>
    </citation>
    <scope>NUCLEOTIDE SEQUENCE [LARGE SCALE GENOMIC DNA]</scope>
    <source>
        <strain evidence="9 10">CCMP1102</strain>
    </source>
</reference>
<dbReference type="InParanoid" id="A0A1E7F5Y6"/>
<dbReference type="InterPro" id="IPR001678">
    <property type="entry name" value="MeTrfase_RsmB-F_NOP2_dom"/>
</dbReference>
<dbReference type="KEGG" id="fcy:FRACYDRAFT_189551"/>
<dbReference type="OrthoDB" id="6093671at2759"/>
<feature type="non-terminal residue" evidence="9">
    <location>
        <position position="362"/>
    </location>
</feature>
<feature type="domain" description="SAM-dependent MTase RsmB/NOP-type" evidence="8">
    <location>
        <begin position="23"/>
        <end position="362"/>
    </location>
</feature>
<dbReference type="GO" id="GO:0001510">
    <property type="term" value="P:RNA methylation"/>
    <property type="evidence" value="ECO:0007669"/>
    <property type="project" value="InterPro"/>
</dbReference>
<keyword evidence="5 6" id="KW-0694">RNA-binding</keyword>
<evidence type="ECO:0000256" key="2">
    <source>
        <dbReference type="ARBA" id="ARBA00022603"/>
    </source>
</evidence>
<gene>
    <name evidence="9" type="ORF">FRACYDRAFT_189551</name>
</gene>
<sequence length="362" mass="40595">MRIEVEPKGGTRRLQREQQDKEQQKKKDSSNDQDPDLKEAKPDAEHAPLEKEIKFIAPARKIPFIPHGYQVSIDKQTLRRNTAFKPFHNWLKVQTEAGFVTRQEAVSMIPPIVLDPKPHHVILDMAAAPGSKTSQLLEIVNLPTDKDCHEPVGCVVANDADVKRAYMLVHQMRRINSPAVFITSCDARFFPLLRSKDSESTGDSDEGIFDRVLCDVPCSGDGTTRKNPGVWKNWTCLNGYALHPLQLAIALRGAQSTKVGGYLCYSTCSMNPIENEAVVAELLRASEGSLELVERKSELTGLVSRPGMDTWTNLSEMRKRIRSTCFPPTPEEISKFNLKHCMRILPQDMDTGGFFVALLKKV</sequence>
<dbReference type="Proteomes" id="UP000095751">
    <property type="component" value="Unassembled WGS sequence"/>
</dbReference>
<feature type="binding site" evidence="6">
    <location>
        <position position="186"/>
    </location>
    <ligand>
        <name>S-adenosyl-L-methionine</name>
        <dbReference type="ChEBI" id="CHEBI:59789"/>
    </ligand>
</feature>
<organism evidence="9 10">
    <name type="scientific">Fragilariopsis cylindrus CCMP1102</name>
    <dbReference type="NCBI Taxonomy" id="635003"/>
    <lineage>
        <taxon>Eukaryota</taxon>
        <taxon>Sar</taxon>
        <taxon>Stramenopiles</taxon>
        <taxon>Ochrophyta</taxon>
        <taxon>Bacillariophyta</taxon>
        <taxon>Bacillariophyceae</taxon>
        <taxon>Bacillariophycidae</taxon>
        <taxon>Bacillariales</taxon>
        <taxon>Bacillariaceae</taxon>
        <taxon>Fragilariopsis</taxon>
    </lineage>
</organism>
<dbReference type="PRINTS" id="PR02008">
    <property type="entry name" value="RCMTFAMILY"/>
</dbReference>
<evidence type="ECO:0000256" key="7">
    <source>
        <dbReference type="SAM" id="MobiDB-lite"/>
    </source>
</evidence>
<dbReference type="Pfam" id="PF01189">
    <property type="entry name" value="Methyltr_RsmB-F"/>
    <property type="match status" value="1"/>
</dbReference>
<dbReference type="PANTHER" id="PTHR22808">
    <property type="entry name" value="NCL1 YEAST -RELATED NOL1/NOP2/FMU SUN DOMAIN-CONTAINING"/>
    <property type="match status" value="1"/>
</dbReference>
<dbReference type="PROSITE" id="PS01153">
    <property type="entry name" value="NOL1_NOP2_SUN"/>
    <property type="match status" value="1"/>
</dbReference>
<dbReference type="InterPro" id="IPR029063">
    <property type="entry name" value="SAM-dependent_MTases_sf"/>
</dbReference>
<dbReference type="GO" id="GO:0008173">
    <property type="term" value="F:RNA methyltransferase activity"/>
    <property type="evidence" value="ECO:0007669"/>
    <property type="project" value="InterPro"/>
</dbReference>
<dbReference type="PROSITE" id="PS51686">
    <property type="entry name" value="SAM_MT_RSMB_NOP"/>
    <property type="match status" value="1"/>
</dbReference>
<keyword evidence="2 6" id="KW-0489">Methyltransferase</keyword>
<dbReference type="AlphaFoldDB" id="A0A1E7F5Y6"/>
<feature type="binding site" evidence="6">
    <location>
        <position position="215"/>
    </location>
    <ligand>
        <name>S-adenosyl-L-methionine</name>
        <dbReference type="ChEBI" id="CHEBI:59789"/>
    </ligand>
</feature>
<name>A0A1E7F5Y6_9STRA</name>
<feature type="active site" description="Nucleophile" evidence="6">
    <location>
        <position position="268"/>
    </location>
</feature>
<keyword evidence="10" id="KW-1185">Reference proteome</keyword>
<proteinExistence type="inferred from homology"/>
<comment type="similarity">
    <text evidence="1 6">Belongs to the class I-like SAM-binding methyltransferase superfamily. RsmB/NOP family.</text>
</comment>
<evidence type="ECO:0000256" key="5">
    <source>
        <dbReference type="ARBA" id="ARBA00022884"/>
    </source>
</evidence>
<evidence type="ECO:0000256" key="6">
    <source>
        <dbReference type="PROSITE-ProRule" id="PRU01023"/>
    </source>
</evidence>
<evidence type="ECO:0000259" key="8">
    <source>
        <dbReference type="PROSITE" id="PS51686"/>
    </source>
</evidence>
<dbReference type="InterPro" id="IPR023267">
    <property type="entry name" value="RCMT"/>
</dbReference>
<evidence type="ECO:0000256" key="4">
    <source>
        <dbReference type="ARBA" id="ARBA00022691"/>
    </source>
</evidence>
<dbReference type="SUPFAM" id="SSF53335">
    <property type="entry name" value="S-adenosyl-L-methionine-dependent methyltransferases"/>
    <property type="match status" value="1"/>
</dbReference>
<evidence type="ECO:0000313" key="10">
    <source>
        <dbReference type="Proteomes" id="UP000095751"/>
    </source>
</evidence>
<keyword evidence="3 6" id="KW-0808">Transferase</keyword>
<dbReference type="Gene3D" id="3.40.50.150">
    <property type="entry name" value="Vaccinia Virus protein VP39"/>
    <property type="match status" value="1"/>
</dbReference>
<keyword evidence="4 6" id="KW-0949">S-adenosyl-L-methionine</keyword>
<feature type="region of interest" description="Disordered" evidence="7">
    <location>
        <begin position="1"/>
        <end position="49"/>
    </location>
</feature>
<evidence type="ECO:0000256" key="3">
    <source>
        <dbReference type="ARBA" id="ARBA00022679"/>
    </source>
</evidence>
<evidence type="ECO:0000256" key="1">
    <source>
        <dbReference type="ARBA" id="ARBA00007494"/>
    </source>
</evidence>
<feature type="binding site" evidence="6">
    <location>
        <begin position="126"/>
        <end position="132"/>
    </location>
    <ligand>
        <name>S-adenosyl-L-methionine</name>
        <dbReference type="ChEBI" id="CHEBI:59789"/>
    </ligand>
</feature>
<accession>A0A1E7F5Y6</accession>
<dbReference type="PANTHER" id="PTHR22808:SF1">
    <property type="entry name" value="RNA CYTOSINE-C(5)-METHYLTRANSFERASE NSUN2-RELATED"/>
    <property type="match status" value="1"/>
</dbReference>
<dbReference type="InterPro" id="IPR018314">
    <property type="entry name" value="RsmB/NOL1/NOP2-like_CS"/>
</dbReference>
<feature type="binding site" evidence="6">
    <location>
        <position position="159"/>
    </location>
    <ligand>
        <name>S-adenosyl-L-methionine</name>
        <dbReference type="ChEBI" id="CHEBI:59789"/>
    </ligand>
</feature>
<dbReference type="EMBL" id="KV784361">
    <property type="protein sequence ID" value="OEU13582.1"/>
    <property type="molecule type" value="Genomic_DNA"/>
</dbReference>